<dbReference type="PANTHER" id="PTHR18895:SF74">
    <property type="entry name" value="MTRF1L RELEASE FACTOR GLUTAMINE METHYLTRANSFERASE"/>
    <property type="match status" value="1"/>
</dbReference>
<dbReference type="PROSITE" id="PS00092">
    <property type="entry name" value="N6_MTASE"/>
    <property type="match status" value="1"/>
</dbReference>
<protein>
    <submittedName>
        <fullName evidence="3">Peptide chain release factor N(5)-glutamine methyltransferase</fullName>
    </submittedName>
</protein>
<dbReference type="Proteomes" id="UP000235315">
    <property type="component" value="Chromosome"/>
</dbReference>
<dbReference type="Gene3D" id="3.40.50.150">
    <property type="entry name" value="Vaccinia Virus protein VP39"/>
    <property type="match status" value="1"/>
</dbReference>
<proteinExistence type="predicted"/>
<dbReference type="InterPro" id="IPR002052">
    <property type="entry name" value="DNA_methylase_N6_adenine_CS"/>
</dbReference>
<gene>
    <name evidence="3" type="ORF">C1C98_30100</name>
</gene>
<dbReference type="InterPro" id="IPR050320">
    <property type="entry name" value="N5-glutamine_MTase"/>
</dbReference>
<evidence type="ECO:0000313" key="3">
    <source>
        <dbReference type="EMBL" id="AUO49394.1"/>
    </source>
</evidence>
<keyword evidence="2" id="KW-0808">Transferase</keyword>
<keyword evidence="4" id="KW-1185">Reference proteome</keyword>
<accession>A0ABM6R8L0</accession>
<organism evidence="3 4">
    <name type="scientific">Pseudomonas ogarae (strain DSM 112162 / CECT 30235 / F113)</name>
    <dbReference type="NCBI Taxonomy" id="1114970"/>
    <lineage>
        <taxon>Bacteria</taxon>
        <taxon>Pseudomonadati</taxon>
        <taxon>Pseudomonadota</taxon>
        <taxon>Gammaproteobacteria</taxon>
        <taxon>Pseudomonadales</taxon>
        <taxon>Pseudomonadaceae</taxon>
        <taxon>Pseudomonas</taxon>
    </lineage>
</organism>
<dbReference type="CDD" id="cd02440">
    <property type="entry name" value="AdoMet_MTases"/>
    <property type="match status" value="1"/>
</dbReference>
<keyword evidence="1 3" id="KW-0489">Methyltransferase</keyword>
<evidence type="ECO:0000313" key="4">
    <source>
        <dbReference type="Proteomes" id="UP000235315"/>
    </source>
</evidence>
<dbReference type="EMBL" id="CP025738">
    <property type="protein sequence ID" value="AUO49394.1"/>
    <property type="molecule type" value="Genomic_DNA"/>
</dbReference>
<dbReference type="InterPro" id="IPR029063">
    <property type="entry name" value="SAM-dependent_MTases_sf"/>
</dbReference>
<dbReference type="GO" id="GO:0008168">
    <property type="term" value="F:methyltransferase activity"/>
    <property type="evidence" value="ECO:0007669"/>
    <property type="project" value="UniProtKB-KW"/>
</dbReference>
<sequence>MINSQLEHDYAKALAALINAGVWDPIEDLQAIMSKHFSSGVLPDSKRLASFRQDVADRCARTPLGHILGYVDFADLRFVVGSGVFVPRVQSMAIVQWIEQNLSLDDRSTVYDLCAGVGAIGLAIWSRTSAKVVCVEIDAIAQIYLKRNIQRLNNDGPGVTLCEADITQIEAFESVRGSADVIVSNPPYVPQDTVLLPEWGVHHPATAIFAPDEGTALIEASARLANSLLKPCGTLLIEHGESQEQQVGSILEVHGFSSICTFVNEHFSDATGPSVTTVGTKV</sequence>
<evidence type="ECO:0000256" key="2">
    <source>
        <dbReference type="ARBA" id="ARBA00022679"/>
    </source>
</evidence>
<dbReference type="GO" id="GO:0032259">
    <property type="term" value="P:methylation"/>
    <property type="evidence" value="ECO:0007669"/>
    <property type="project" value="UniProtKB-KW"/>
</dbReference>
<dbReference type="SUPFAM" id="SSF53335">
    <property type="entry name" value="S-adenosyl-L-methionine-dependent methyltransferases"/>
    <property type="match status" value="1"/>
</dbReference>
<reference evidence="3 4" key="1">
    <citation type="submission" date="2018-01" db="EMBL/GenBank/DDBJ databases">
        <title>Tropical forage species Digitaria eriantha prevents oxidative stress under low temperature conditions by the incorporation of polyhydroxybutyrate-producing endophytic bacteria.</title>
        <authorList>
            <person name="Stritzler M."/>
            <person name="Ayub N."/>
        </authorList>
    </citation>
    <scope>NUCLEOTIDE SEQUENCE [LARGE SCALE GENOMIC DNA]</scope>
    <source>
        <strain evidence="3 4">FR1</strain>
    </source>
</reference>
<evidence type="ECO:0000256" key="1">
    <source>
        <dbReference type="ARBA" id="ARBA00022603"/>
    </source>
</evidence>
<name>A0ABM6R8L0_PSEO1</name>
<dbReference type="RefSeq" id="WP_041476194.1">
    <property type="nucleotide sequence ID" value="NC_016830.1"/>
</dbReference>
<dbReference type="Pfam" id="PF03602">
    <property type="entry name" value="Cons_hypoth95"/>
    <property type="match status" value="1"/>
</dbReference>
<dbReference type="PANTHER" id="PTHR18895">
    <property type="entry name" value="HEMK METHYLTRANSFERASE"/>
    <property type="match status" value="1"/>
</dbReference>